<dbReference type="SUPFAM" id="SSF90123">
    <property type="entry name" value="ABC transporter transmembrane region"/>
    <property type="match status" value="1"/>
</dbReference>
<dbReference type="NCBIfam" id="TIGR01842">
    <property type="entry name" value="type_I_sec_PrtD"/>
    <property type="match status" value="1"/>
</dbReference>
<dbReference type="SMART" id="SM00382">
    <property type="entry name" value="AAA"/>
    <property type="match status" value="1"/>
</dbReference>
<evidence type="ECO:0000256" key="2">
    <source>
        <dbReference type="ARBA" id="ARBA00022692"/>
    </source>
</evidence>
<dbReference type="PANTHER" id="PTHR43394">
    <property type="entry name" value="ATP-DEPENDENT PERMEASE MDL1, MITOCHONDRIAL"/>
    <property type="match status" value="1"/>
</dbReference>
<reference evidence="10 11" key="1">
    <citation type="submission" date="2013-09" db="EMBL/GenBank/DDBJ databases">
        <title>Genome sequencing of Phaeobacter antarcticus sp. nov. SM1211.</title>
        <authorList>
            <person name="Zhang X.-Y."/>
            <person name="Liu C."/>
            <person name="Chen X.-L."/>
            <person name="Xie B.-B."/>
            <person name="Qin Q.-L."/>
            <person name="Rong J.-C."/>
            <person name="Zhang Y.-Z."/>
        </authorList>
    </citation>
    <scope>NUCLEOTIDE SEQUENCE [LARGE SCALE GENOMIC DNA]</scope>
    <source>
        <strain evidence="10 11">SM1211</strain>
    </source>
</reference>
<keyword evidence="11" id="KW-1185">Reference proteome</keyword>
<comment type="subcellular location">
    <subcellularLocation>
        <location evidence="1">Cell membrane</location>
        <topology evidence="1">Multi-pass membrane protein</topology>
    </subcellularLocation>
</comment>
<dbReference type="InterPro" id="IPR003593">
    <property type="entry name" value="AAA+_ATPase"/>
</dbReference>
<dbReference type="GO" id="GO:0005886">
    <property type="term" value="C:plasma membrane"/>
    <property type="evidence" value="ECO:0007669"/>
    <property type="project" value="UniProtKB-SubCell"/>
</dbReference>
<dbReference type="PROSITE" id="PS50929">
    <property type="entry name" value="ABC_TM1F"/>
    <property type="match status" value="1"/>
</dbReference>
<dbReference type="Pfam" id="PF00005">
    <property type="entry name" value="ABC_tran"/>
    <property type="match status" value="1"/>
</dbReference>
<evidence type="ECO:0000259" key="8">
    <source>
        <dbReference type="PROSITE" id="PS50893"/>
    </source>
</evidence>
<name>A0A2G8RJY6_9RHOB</name>
<keyword evidence="3" id="KW-0547">Nucleotide-binding</keyword>
<keyword evidence="2 7" id="KW-0812">Transmembrane</keyword>
<keyword evidence="6 7" id="KW-0472">Membrane</keyword>
<evidence type="ECO:0000256" key="1">
    <source>
        <dbReference type="ARBA" id="ARBA00004651"/>
    </source>
</evidence>
<dbReference type="PROSITE" id="PS00211">
    <property type="entry name" value="ABC_TRANSPORTER_1"/>
    <property type="match status" value="1"/>
</dbReference>
<dbReference type="Gene3D" id="3.40.50.300">
    <property type="entry name" value="P-loop containing nucleotide triphosphate hydrolases"/>
    <property type="match status" value="1"/>
</dbReference>
<evidence type="ECO:0000256" key="6">
    <source>
        <dbReference type="ARBA" id="ARBA00023136"/>
    </source>
</evidence>
<evidence type="ECO:0000313" key="11">
    <source>
        <dbReference type="Proteomes" id="UP000231259"/>
    </source>
</evidence>
<dbReference type="Proteomes" id="UP000231259">
    <property type="component" value="Unassembled WGS sequence"/>
</dbReference>
<dbReference type="AlphaFoldDB" id="A0A2G8RJY6"/>
<dbReference type="SUPFAM" id="SSF52540">
    <property type="entry name" value="P-loop containing nucleoside triphosphate hydrolases"/>
    <property type="match status" value="1"/>
</dbReference>
<evidence type="ECO:0000256" key="5">
    <source>
        <dbReference type="ARBA" id="ARBA00022989"/>
    </source>
</evidence>
<feature type="transmembrane region" description="Helical" evidence="7">
    <location>
        <begin position="59"/>
        <end position="78"/>
    </location>
</feature>
<dbReference type="InterPro" id="IPR039421">
    <property type="entry name" value="Type_1_exporter"/>
</dbReference>
<evidence type="ECO:0000259" key="9">
    <source>
        <dbReference type="PROSITE" id="PS50929"/>
    </source>
</evidence>
<evidence type="ECO:0000256" key="7">
    <source>
        <dbReference type="SAM" id="Phobius"/>
    </source>
</evidence>
<dbReference type="InterPro" id="IPR017871">
    <property type="entry name" value="ABC_transporter-like_CS"/>
</dbReference>
<evidence type="ECO:0000256" key="3">
    <source>
        <dbReference type="ARBA" id="ARBA00022741"/>
    </source>
</evidence>
<organism evidence="10 11">
    <name type="scientific">Puniceibacterium antarcticum</name>
    <dbReference type="NCBI Taxonomy" id="1206336"/>
    <lineage>
        <taxon>Bacteria</taxon>
        <taxon>Pseudomonadati</taxon>
        <taxon>Pseudomonadota</taxon>
        <taxon>Alphaproteobacteria</taxon>
        <taxon>Rhodobacterales</taxon>
        <taxon>Paracoccaceae</taxon>
        <taxon>Puniceibacterium</taxon>
    </lineage>
</organism>
<feature type="domain" description="ABC transporter" evidence="8">
    <location>
        <begin position="333"/>
        <end position="569"/>
    </location>
</feature>
<dbReference type="RefSeq" id="WP_099909468.1">
    <property type="nucleotide sequence ID" value="NZ_AWWI01000021.1"/>
</dbReference>
<feature type="domain" description="ABC transmembrane type-1" evidence="9">
    <location>
        <begin position="25"/>
        <end position="302"/>
    </location>
</feature>
<dbReference type="GO" id="GO:0030256">
    <property type="term" value="C:type I protein secretion system complex"/>
    <property type="evidence" value="ECO:0007669"/>
    <property type="project" value="InterPro"/>
</dbReference>
<dbReference type="GO" id="GO:0005524">
    <property type="term" value="F:ATP binding"/>
    <property type="evidence" value="ECO:0007669"/>
    <property type="project" value="UniProtKB-KW"/>
</dbReference>
<dbReference type="GO" id="GO:0030253">
    <property type="term" value="P:protein secretion by the type I secretion system"/>
    <property type="evidence" value="ECO:0007669"/>
    <property type="project" value="InterPro"/>
</dbReference>
<dbReference type="InterPro" id="IPR011527">
    <property type="entry name" value="ABC1_TM_dom"/>
</dbReference>
<accession>A0A2G8RJY6</accession>
<keyword evidence="4" id="KW-0067">ATP-binding</keyword>
<proteinExistence type="predicted"/>
<dbReference type="InterPro" id="IPR010128">
    <property type="entry name" value="ATPase_T1SS_PrtD-like"/>
</dbReference>
<dbReference type="InterPro" id="IPR027417">
    <property type="entry name" value="P-loop_NTPase"/>
</dbReference>
<feature type="transmembrane region" description="Helical" evidence="7">
    <location>
        <begin position="135"/>
        <end position="155"/>
    </location>
</feature>
<comment type="caution">
    <text evidence="10">The sequence shown here is derived from an EMBL/GenBank/DDBJ whole genome shotgun (WGS) entry which is preliminary data.</text>
</comment>
<dbReference type="Pfam" id="PF00664">
    <property type="entry name" value="ABC_membrane"/>
    <property type="match status" value="1"/>
</dbReference>
<gene>
    <name evidence="10" type="ORF">P775_02570</name>
</gene>
<sequence length="577" mass="62706">MSPNQMDKGREELRAARRASRPYYWFVGVFSFFVNMLMLTGSLYMLQVYDRVLGSRSEATLLALSLVVLFLYIMMGVLDYVRGRVMGRVAARFQSRLDLRVFDAVMRRAATKPDELSATGLRDLESVQRLMSSPVLLSLFDLPWTPFFLFGIILFHPWLGYLAMAGGATLIVITLVNQLVTRNPTLKSSQATFQSEKISDQIRGESEMVLAMGMRGNAFHRWKSARDGSLRGQIASTDLLGSFSTLTKTLRMILQSAMLGLGAYLVLQNEVTGGAMIASSILMGRALAPIEMAIGQWGLIQRARKGWDNLARLLSEVPEEAPRTNLPTPRAKLDVTQLTVVPPGEQLAALRLLSFNLLPGQAIGVIGPSGAGKSTLARALTGVWRPAGGKIRLDGASIEQYGPDVLGRYIGYLPQRVTLFDGTIAENIGRLSASPDAAMVVEAAKKAAAHDMILKLPDGYDTRVTATGGRLSGGQMQRIGLARAMYGDPMILVLDEPNSNLDNEGSEAVNQAIRIMKSEGKSVLIMAHRPAAIKECDLLLVLEGGSSVAFGPKDEVLKQKVQNHQNITGAVGPGGMR</sequence>
<dbReference type="InterPro" id="IPR003439">
    <property type="entry name" value="ABC_transporter-like_ATP-bd"/>
</dbReference>
<dbReference type="EMBL" id="AWWI01000021">
    <property type="protein sequence ID" value="PIL21879.1"/>
    <property type="molecule type" value="Genomic_DNA"/>
</dbReference>
<keyword evidence="5 7" id="KW-1133">Transmembrane helix</keyword>
<dbReference type="InterPro" id="IPR036640">
    <property type="entry name" value="ABC1_TM_sf"/>
</dbReference>
<protein>
    <submittedName>
        <fullName evidence="10">Peptide ABC transporter ATPase</fullName>
    </submittedName>
</protein>
<evidence type="ECO:0000256" key="4">
    <source>
        <dbReference type="ARBA" id="ARBA00022840"/>
    </source>
</evidence>
<feature type="transmembrane region" description="Helical" evidence="7">
    <location>
        <begin position="23"/>
        <end position="47"/>
    </location>
</feature>
<dbReference type="GO" id="GO:0016887">
    <property type="term" value="F:ATP hydrolysis activity"/>
    <property type="evidence" value="ECO:0007669"/>
    <property type="project" value="InterPro"/>
</dbReference>
<evidence type="ECO:0000313" key="10">
    <source>
        <dbReference type="EMBL" id="PIL21879.1"/>
    </source>
</evidence>
<dbReference type="PANTHER" id="PTHR43394:SF1">
    <property type="entry name" value="ATP-BINDING CASSETTE SUB-FAMILY B MEMBER 10, MITOCHONDRIAL"/>
    <property type="match status" value="1"/>
</dbReference>
<feature type="transmembrane region" description="Helical" evidence="7">
    <location>
        <begin position="161"/>
        <end position="180"/>
    </location>
</feature>
<dbReference type="OrthoDB" id="9808328at2"/>
<dbReference type="Gene3D" id="1.20.1560.10">
    <property type="entry name" value="ABC transporter type 1, transmembrane domain"/>
    <property type="match status" value="1"/>
</dbReference>
<dbReference type="GO" id="GO:0015421">
    <property type="term" value="F:ABC-type oligopeptide transporter activity"/>
    <property type="evidence" value="ECO:0007669"/>
    <property type="project" value="TreeGrafter"/>
</dbReference>
<dbReference type="PROSITE" id="PS50893">
    <property type="entry name" value="ABC_TRANSPORTER_2"/>
    <property type="match status" value="1"/>
</dbReference>